<dbReference type="PANTHER" id="PTHR37954">
    <property type="entry name" value="BLL4979 PROTEIN"/>
    <property type="match status" value="1"/>
</dbReference>
<gene>
    <name evidence="2" type="ordered locus">DP1175</name>
</gene>
<protein>
    <submittedName>
        <fullName evidence="2">Uncharacterized protein</fullName>
    </submittedName>
</protein>
<dbReference type="HOGENOM" id="CLU_074324_2_0_7"/>
<dbReference type="Pfam" id="PF02596">
    <property type="entry name" value="DUF169"/>
    <property type="match status" value="1"/>
</dbReference>
<sequence>MKNTNVWKMTTALDLQHRIVGLHFLDFQEDYDNCKAEPAALKGPYCYQVRQALDGKHFKVDKNLVTCDYARAAIGLEKPDISMREGRSFDYCGLAESRAIGKSIADAMMYIDQDIFGVELGPLEEMEHADLVIMVDYAHTMMRIMQGYTYKYGAPKNLSFYGNQAMCSDMTSKVFHTNDINLSLMCNGTRRYGKFDKGELAVSLPINMFDPLSDGIIETINAVQSVPEKKRLIKTLEHSNRPGCEENSAVGKTDPESLAQRPRTNDAPDFAGRSGKRNSLGLEIDTRYNYGKGLLAYDNHVLDLRKKGDNGL</sequence>
<dbReference type="InterPro" id="IPR003748">
    <property type="entry name" value="DUF169"/>
</dbReference>
<dbReference type="KEGG" id="dps:DP1175"/>
<evidence type="ECO:0000313" key="3">
    <source>
        <dbReference type="Proteomes" id="UP000000602"/>
    </source>
</evidence>
<evidence type="ECO:0000256" key="1">
    <source>
        <dbReference type="SAM" id="MobiDB-lite"/>
    </source>
</evidence>
<dbReference type="eggNOG" id="COG2043">
    <property type="taxonomic scope" value="Bacteria"/>
</dbReference>
<dbReference type="OrthoDB" id="378658at2"/>
<proteinExistence type="predicted"/>
<accession>Q6AP20</accession>
<dbReference type="RefSeq" id="WP_011188416.1">
    <property type="nucleotide sequence ID" value="NC_006138.1"/>
</dbReference>
<dbReference type="EMBL" id="CR522870">
    <property type="protein sequence ID" value="CAG35904.1"/>
    <property type="molecule type" value="Genomic_DNA"/>
</dbReference>
<keyword evidence="3" id="KW-1185">Reference proteome</keyword>
<reference evidence="3" key="1">
    <citation type="journal article" date="2004" name="Environ. Microbiol.">
        <title>The genome of Desulfotalea psychrophila, a sulfate-reducing bacterium from permanently cold Arctic sediments.</title>
        <authorList>
            <person name="Rabus R."/>
            <person name="Ruepp A."/>
            <person name="Frickey T."/>
            <person name="Rattei T."/>
            <person name="Fartmann B."/>
            <person name="Stark M."/>
            <person name="Bauer M."/>
            <person name="Zibat A."/>
            <person name="Lombardot T."/>
            <person name="Becker I."/>
            <person name="Amann J."/>
            <person name="Gellner K."/>
            <person name="Teeling H."/>
            <person name="Leuschner W.D."/>
            <person name="Gloeckner F.-O."/>
            <person name="Lupas A.N."/>
            <person name="Amann R."/>
            <person name="Klenk H.-P."/>
        </authorList>
    </citation>
    <scope>NUCLEOTIDE SEQUENCE [LARGE SCALE GENOMIC DNA]</scope>
    <source>
        <strain evidence="3">DSM 12343 / LSv54</strain>
    </source>
</reference>
<dbReference type="STRING" id="177439.DP1175"/>
<evidence type="ECO:0000313" key="2">
    <source>
        <dbReference type="EMBL" id="CAG35904.1"/>
    </source>
</evidence>
<dbReference type="Proteomes" id="UP000000602">
    <property type="component" value="Chromosome"/>
</dbReference>
<name>Q6AP20_DESPS</name>
<dbReference type="PANTHER" id="PTHR37954:SF3">
    <property type="entry name" value="DUF169 DOMAIN-CONTAINING PROTEIN"/>
    <property type="match status" value="1"/>
</dbReference>
<dbReference type="AlphaFoldDB" id="Q6AP20"/>
<feature type="region of interest" description="Disordered" evidence="1">
    <location>
        <begin position="239"/>
        <end position="276"/>
    </location>
</feature>
<organism evidence="2 3">
    <name type="scientific">Desulfotalea psychrophila (strain LSv54 / DSM 12343)</name>
    <dbReference type="NCBI Taxonomy" id="177439"/>
    <lineage>
        <taxon>Bacteria</taxon>
        <taxon>Pseudomonadati</taxon>
        <taxon>Thermodesulfobacteriota</taxon>
        <taxon>Desulfobulbia</taxon>
        <taxon>Desulfobulbales</taxon>
        <taxon>Desulfocapsaceae</taxon>
        <taxon>Desulfotalea</taxon>
    </lineage>
</organism>